<organism evidence="2 3">
    <name type="scientific">Xanthomonas vasicola pv. vasculorum</name>
    <dbReference type="NCBI Taxonomy" id="325776"/>
    <lineage>
        <taxon>Bacteria</taxon>
        <taxon>Pseudomonadati</taxon>
        <taxon>Pseudomonadota</taxon>
        <taxon>Gammaproteobacteria</taxon>
        <taxon>Lysobacterales</taxon>
        <taxon>Lysobacteraceae</taxon>
        <taxon>Xanthomonas</taxon>
    </lineage>
</organism>
<sequence length="77" mass="8170">MALCQRVTTIVAWPACAYAYAYACTRGRGRGRGRVNNLSGSERLSGTGPKKSPVHKPVDDFSGSGLALVGECVKRLT</sequence>
<dbReference type="EMBL" id="PYTT01000090">
    <property type="protein sequence ID" value="RNL02632.1"/>
    <property type="molecule type" value="Genomic_DNA"/>
</dbReference>
<dbReference type="Proteomes" id="UP000284283">
    <property type="component" value="Unassembled WGS sequence"/>
</dbReference>
<reference evidence="2 3" key="1">
    <citation type="submission" date="2018-03" db="EMBL/GenBank/DDBJ databases">
        <authorList>
            <person name="Wu G."/>
        </authorList>
    </citation>
    <scope>NUCLEOTIDE SEQUENCE [LARGE SCALE GENOMIC DNA]</scope>
    <source>
        <strain evidence="2 3">SAM-118</strain>
    </source>
</reference>
<proteinExistence type="predicted"/>
<evidence type="ECO:0000313" key="2">
    <source>
        <dbReference type="EMBL" id="RNL02632.1"/>
    </source>
</evidence>
<evidence type="ECO:0000313" key="3">
    <source>
        <dbReference type="Proteomes" id="UP000284283"/>
    </source>
</evidence>
<protein>
    <submittedName>
        <fullName evidence="2">Uncharacterized protein</fullName>
    </submittedName>
</protein>
<feature type="region of interest" description="Disordered" evidence="1">
    <location>
        <begin position="28"/>
        <end position="59"/>
    </location>
</feature>
<name>A0AAE8FAP7_XANVA</name>
<dbReference type="KEGG" id="xva:C7V42_04090"/>
<gene>
    <name evidence="2" type="ORF">C9386_09745</name>
</gene>
<dbReference type="AlphaFoldDB" id="A0AAE8FAP7"/>
<evidence type="ECO:0000256" key="1">
    <source>
        <dbReference type="SAM" id="MobiDB-lite"/>
    </source>
</evidence>
<comment type="caution">
    <text evidence="2">The sequence shown here is derived from an EMBL/GenBank/DDBJ whole genome shotgun (WGS) entry which is preliminary data.</text>
</comment>
<accession>A0AAE8FAP7</accession>